<comment type="caution">
    <text evidence="7">The sequence shown here is derived from an EMBL/GenBank/DDBJ whole genome shotgun (WGS) entry which is preliminary data.</text>
</comment>
<keyword evidence="3 5" id="KW-1133">Transmembrane helix</keyword>
<dbReference type="Proteomes" id="UP000604046">
    <property type="component" value="Unassembled WGS sequence"/>
</dbReference>
<feature type="transmembrane region" description="Helical" evidence="5">
    <location>
        <begin position="152"/>
        <end position="171"/>
    </location>
</feature>
<keyword evidence="6" id="KW-0732">Signal</keyword>
<keyword evidence="2 5" id="KW-0812">Transmembrane</keyword>
<reference evidence="7" key="1">
    <citation type="submission" date="2021-02" db="EMBL/GenBank/DDBJ databases">
        <authorList>
            <person name="Dougan E. K."/>
            <person name="Rhodes N."/>
            <person name="Thang M."/>
            <person name="Chan C."/>
        </authorList>
    </citation>
    <scope>NUCLEOTIDE SEQUENCE</scope>
</reference>
<feature type="transmembrane region" description="Helical" evidence="5">
    <location>
        <begin position="187"/>
        <end position="207"/>
    </location>
</feature>
<keyword evidence="8" id="KW-1185">Reference proteome</keyword>
<name>A0A812PJJ0_9DINO</name>
<evidence type="ECO:0000256" key="2">
    <source>
        <dbReference type="ARBA" id="ARBA00022692"/>
    </source>
</evidence>
<protein>
    <submittedName>
        <fullName evidence="7">Alx protein</fullName>
    </submittedName>
</protein>
<dbReference type="PANTHER" id="PTHR30238">
    <property type="entry name" value="MEMBRANE BOUND PREDICTED REDOX MODULATOR"/>
    <property type="match status" value="1"/>
</dbReference>
<feature type="transmembrane region" description="Helical" evidence="5">
    <location>
        <begin position="214"/>
        <end position="234"/>
    </location>
</feature>
<comment type="subcellular location">
    <subcellularLocation>
        <location evidence="1">Membrane</location>
        <topology evidence="1">Multi-pass membrane protein</topology>
    </subcellularLocation>
</comment>
<feature type="transmembrane region" description="Helical" evidence="5">
    <location>
        <begin position="62"/>
        <end position="85"/>
    </location>
</feature>
<feature type="transmembrane region" description="Helical" evidence="5">
    <location>
        <begin position="246"/>
        <end position="263"/>
    </location>
</feature>
<evidence type="ECO:0000256" key="6">
    <source>
        <dbReference type="SAM" id="SignalP"/>
    </source>
</evidence>
<proteinExistence type="predicted"/>
<feature type="signal peptide" evidence="6">
    <location>
        <begin position="1"/>
        <end position="17"/>
    </location>
</feature>
<evidence type="ECO:0000313" key="7">
    <source>
        <dbReference type="EMBL" id="CAE7356027.1"/>
    </source>
</evidence>
<gene>
    <name evidence="7" type="primary">alx</name>
    <name evidence="7" type="ORF">SNAT2548_LOCUS18942</name>
</gene>
<dbReference type="AlphaFoldDB" id="A0A812PJJ0"/>
<sequence length="301" mass="34073">MCFWIFIAVVYLGIVDAQSDADAVDDWLDGYIVELILSMENIFLYEMILVSFRVPPRCARKILFVTSFFQMFFQMWLFMFVASYLQDIKSLPYLLGAWLIYIGVASLREDDHGGFEPENSDLFKALRTGLGSRLLPQYPSDGSMVRIVDGKLCMTMVLPVTVCIIFIMLVMEVDVTLAKIETINSHFIAWTSSVLVAFALPDLYVIVSELFRQFYLMRTGISALLLFFGGLLLVREEVQVSDTTEISVMLTIVFGSIILSTMMHMGPKTGAAYDESEEEEESPVKAREITTNAEATLYSLY</sequence>
<accession>A0A812PJJ0</accession>
<keyword evidence="4 5" id="KW-0472">Membrane</keyword>
<organism evidence="7 8">
    <name type="scientific">Symbiodinium natans</name>
    <dbReference type="NCBI Taxonomy" id="878477"/>
    <lineage>
        <taxon>Eukaryota</taxon>
        <taxon>Sar</taxon>
        <taxon>Alveolata</taxon>
        <taxon>Dinophyceae</taxon>
        <taxon>Suessiales</taxon>
        <taxon>Symbiodiniaceae</taxon>
        <taxon>Symbiodinium</taxon>
    </lineage>
</organism>
<dbReference type="OrthoDB" id="442711at2759"/>
<feature type="chain" id="PRO_5032343994" evidence="6">
    <location>
        <begin position="18"/>
        <end position="301"/>
    </location>
</feature>
<evidence type="ECO:0000256" key="3">
    <source>
        <dbReference type="ARBA" id="ARBA00022989"/>
    </source>
</evidence>
<dbReference type="GO" id="GO:0016020">
    <property type="term" value="C:membrane"/>
    <property type="evidence" value="ECO:0007669"/>
    <property type="project" value="UniProtKB-SubCell"/>
</dbReference>
<evidence type="ECO:0000256" key="5">
    <source>
        <dbReference type="SAM" id="Phobius"/>
    </source>
</evidence>
<evidence type="ECO:0000256" key="1">
    <source>
        <dbReference type="ARBA" id="ARBA00004141"/>
    </source>
</evidence>
<dbReference type="InterPro" id="IPR005496">
    <property type="entry name" value="Integral_membrane_TerC"/>
</dbReference>
<evidence type="ECO:0000256" key="4">
    <source>
        <dbReference type="ARBA" id="ARBA00023136"/>
    </source>
</evidence>
<dbReference type="EMBL" id="CAJNDS010002159">
    <property type="protein sequence ID" value="CAE7356027.1"/>
    <property type="molecule type" value="Genomic_DNA"/>
</dbReference>
<dbReference type="PANTHER" id="PTHR30238:SF0">
    <property type="entry name" value="THYLAKOID MEMBRANE PROTEIN TERC, CHLOROPLASTIC"/>
    <property type="match status" value="1"/>
</dbReference>
<dbReference type="Pfam" id="PF03741">
    <property type="entry name" value="TerC"/>
    <property type="match status" value="1"/>
</dbReference>
<evidence type="ECO:0000313" key="8">
    <source>
        <dbReference type="Proteomes" id="UP000604046"/>
    </source>
</evidence>